<sequence length="288" mass="31959">MDTDLGDLSQFDAFFEDPIDGLADAEAFGPTYIDPMPTVGGESSDTAIVEFPTSVTEAGERATSTSVPGAENEQVLPEMAPGSPNTNSEEASRPVRGSSSRGSSIDRSSETSTAQETDTTRSTSPSDTEHRKRDSDVGHNSSNSLGKSRKRKRPRHSDQVVAGTSPAKAILIEDNSPRKRNKRKAAENAQRTWQKYKKNDSLWMDEVLNMARQMREVNEDQATNLKSVTDEISGMLEGLSKLSRHVSRMLKEKDRQKTYLTNLETYMEQWGAKEEDATRQLQQIGIRK</sequence>
<evidence type="ECO:0000256" key="1">
    <source>
        <dbReference type="SAM" id="MobiDB-lite"/>
    </source>
</evidence>
<reference evidence="3" key="2">
    <citation type="submission" date="2015-01" db="EMBL/GenBank/DDBJ databases">
        <title>Evolutionary Origins and Diversification of the Mycorrhizal Mutualists.</title>
        <authorList>
            <consortium name="DOE Joint Genome Institute"/>
            <consortium name="Mycorrhizal Genomics Consortium"/>
            <person name="Kohler A."/>
            <person name="Kuo A."/>
            <person name="Nagy L.G."/>
            <person name="Floudas D."/>
            <person name="Copeland A."/>
            <person name="Barry K.W."/>
            <person name="Cichocki N."/>
            <person name="Veneault-Fourrey C."/>
            <person name="LaButti K."/>
            <person name="Lindquist E.A."/>
            <person name="Lipzen A."/>
            <person name="Lundell T."/>
            <person name="Morin E."/>
            <person name="Murat C."/>
            <person name="Riley R."/>
            <person name="Ohm R."/>
            <person name="Sun H."/>
            <person name="Tunlid A."/>
            <person name="Henrissat B."/>
            <person name="Grigoriev I.V."/>
            <person name="Hibbett D.S."/>
            <person name="Martin F."/>
        </authorList>
    </citation>
    <scope>NUCLEOTIDE SEQUENCE [LARGE SCALE GENOMIC DNA]</scope>
    <source>
        <strain evidence="3">Zn</strain>
    </source>
</reference>
<name>A0A0C3GST9_OIDMZ</name>
<feature type="compositionally biased region" description="Low complexity" evidence="1">
    <location>
        <begin position="94"/>
        <end position="112"/>
    </location>
</feature>
<evidence type="ECO:0000313" key="3">
    <source>
        <dbReference type="Proteomes" id="UP000054321"/>
    </source>
</evidence>
<feature type="compositionally biased region" description="Basic and acidic residues" evidence="1">
    <location>
        <begin position="127"/>
        <end position="137"/>
    </location>
</feature>
<organism evidence="2 3">
    <name type="scientific">Oidiodendron maius (strain Zn)</name>
    <dbReference type="NCBI Taxonomy" id="913774"/>
    <lineage>
        <taxon>Eukaryota</taxon>
        <taxon>Fungi</taxon>
        <taxon>Dikarya</taxon>
        <taxon>Ascomycota</taxon>
        <taxon>Pezizomycotina</taxon>
        <taxon>Leotiomycetes</taxon>
        <taxon>Leotiomycetes incertae sedis</taxon>
        <taxon>Myxotrichaceae</taxon>
        <taxon>Oidiodendron</taxon>
    </lineage>
</organism>
<evidence type="ECO:0000313" key="2">
    <source>
        <dbReference type="EMBL" id="KIM93516.1"/>
    </source>
</evidence>
<feature type="region of interest" description="Disordered" evidence="1">
    <location>
        <begin position="33"/>
        <end position="192"/>
    </location>
</feature>
<dbReference type="HOGENOM" id="CLU_966740_0_0_1"/>
<proteinExistence type="predicted"/>
<dbReference type="InParanoid" id="A0A0C3GST9"/>
<dbReference type="Proteomes" id="UP000054321">
    <property type="component" value="Unassembled WGS sequence"/>
</dbReference>
<accession>A0A0C3GST9</accession>
<gene>
    <name evidence="2" type="ORF">OIDMADRAFT_61450</name>
</gene>
<protein>
    <submittedName>
        <fullName evidence="2">Uncharacterized protein</fullName>
    </submittedName>
</protein>
<reference evidence="2 3" key="1">
    <citation type="submission" date="2014-04" db="EMBL/GenBank/DDBJ databases">
        <authorList>
            <consortium name="DOE Joint Genome Institute"/>
            <person name="Kuo A."/>
            <person name="Martino E."/>
            <person name="Perotto S."/>
            <person name="Kohler A."/>
            <person name="Nagy L.G."/>
            <person name="Floudas D."/>
            <person name="Copeland A."/>
            <person name="Barry K.W."/>
            <person name="Cichocki N."/>
            <person name="Veneault-Fourrey C."/>
            <person name="LaButti K."/>
            <person name="Lindquist E.A."/>
            <person name="Lipzen A."/>
            <person name="Lundell T."/>
            <person name="Morin E."/>
            <person name="Murat C."/>
            <person name="Sun H."/>
            <person name="Tunlid A."/>
            <person name="Henrissat B."/>
            <person name="Grigoriev I.V."/>
            <person name="Hibbett D.S."/>
            <person name="Martin F."/>
            <person name="Nordberg H.P."/>
            <person name="Cantor M.N."/>
            <person name="Hua S.X."/>
        </authorList>
    </citation>
    <scope>NUCLEOTIDE SEQUENCE [LARGE SCALE GENOMIC DNA]</scope>
    <source>
        <strain evidence="2 3">Zn</strain>
    </source>
</reference>
<keyword evidence="3" id="KW-1185">Reference proteome</keyword>
<dbReference type="EMBL" id="KN832894">
    <property type="protein sequence ID" value="KIM93516.1"/>
    <property type="molecule type" value="Genomic_DNA"/>
</dbReference>
<dbReference type="AlphaFoldDB" id="A0A0C3GST9"/>